<name>A0ABT8FY63_9MICO</name>
<dbReference type="RefSeq" id="WP_301125874.1">
    <property type="nucleotide sequence ID" value="NZ_JAUHPV010000001.1"/>
</dbReference>
<dbReference type="EMBL" id="JAUHPV010000001">
    <property type="protein sequence ID" value="MDN4471840.1"/>
    <property type="molecule type" value="Genomic_DNA"/>
</dbReference>
<dbReference type="Proteomes" id="UP001172738">
    <property type="component" value="Unassembled WGS sequence"/>
</dbReference>
<comment type="caution">
    <text evidence="2">The sequence shown here is derived from an EMBL/GenBank/DDBJ whole genome shotgun (WGS) entry which is preliminary data.</text>
</comment>
<dbReference type="SUPFAM" id="SSF54427">
    <property type="entry name" value="NTF2-like"/>
    <property type="match status" value="1"/>
</dbReference>
<dbReference type="Gene3D" id="3.10.450.50">
    <property type="match status" value="1"/>
</dbReference>
<accession>A0ABT8FY63</accession>
<organism evidence="2 3">
    <name type="scientific">Demequina zhanjiangensis</name>
    <dbReference type="NCBI Taxonomy" id="3051659"/>
    <lineage>
        <taxon>Bacteria</taxon>
        <taxon>Bacillati</taxon>
        <taxon>Actinomycetota</taxon>
        <taxon>Actinomycetes</taxon>
        <taxon>Micrococcales</taxon>
        <taxon>Demequinaceae</taxon>
        <taxon>Demequina</taxon>
    </lineage>
</organism>
<dbReference type="InterPro" id="IPR032710">
    <property type="entry name" value="NTF2-like_dom_sf"/>
</dbReference>
<gene>
    <name evidence="2" type="ORF">QQX04_02390</name>
</gene>
<sequence length="131" mass="13860">MTTTEHHAPRELAEDAVRRYATAMSARDVDALTALFAADATREDPIGTPVATGADEIRKAFASVLPSDGTTVEFARGDLRGAGPAVAFPFTYTATPPRGPIARQRGIDVVTVNEDGLIQSLVAYWGAEDAD</sequence>
<dbReference type="InterPro" id="IPR037401">
    <property type="entry name" value="SnoaL-like"/>
</dbReference>
<evidence type="ECO:0000313" key="3">
    <source>
        <dbReference type="Proteomes" id="UP001172738"/>
    </source>
</evidence>
<feature type="domain" description="SnoaL-like" evidence="1">
    <location>
        <begin position="17"/>
        <end position="119"/>
    </location>
</feature>
<keyword evidence="3" id="KW-1185">Reference proteome</keyword>
<reference evidence="2" key="1">
    <citation type="submission" date="2023-06" db="EMBL/GenBank/DDBJ databases">
        <title>SYSU T00b26.</title>
        <authorList>
            <person name="Gao L."/>
            <person name="Fang B.-Z."/>
            <person name="Li W.-J."/>
        </authorList>
    </citation>
    <scope>NUCLEOTIDE SEQUENCE</scope>
    <source>
        <strain evidence="2">SYSU T00b26</strain>
    </source>
</reference>
<protein>
    <submittedName>
        <fullName evidence="2">Nuclear transport factor 2 family protein</fullName>
    </submittedName>
</protein>
<evidence type="ECO:0000259" key="1">
    <source>
        <dbReference type="Pfam" id="PF12680"/>
    </source>
</evidence>
<evidence type="ECO:0000313" key="2">
    <source>
        <dbReference type="EMBL" id="MDN4471840.1"/>
    </source>
</evidence>
<proteinExistence type="predicted"/>
<dbReference type="Pfam" id="PF12680">
    <property type="entry name" value="SnoaL_2"/>
    <property type="match status" value="1"/>
</dbReference>